<evidence type="ECO:0000256" key="4">
    <source>
        <dbReference type="SAM" id="Phobius"/>
    </source>
</evidence>
<organism evidence="6 7">
    <name type="scientific">Coccomyxa subellipsoidea</name>
    <dbReference type="NCBI Taxonomy" id="248742"/>
    <lineage>
        <taxon>Eukaryota</taxon>
        <taxon>Viridiplantae</taxon>
        <taxon>Chlorophyta</taxon>
        <taxon>core chlorophytes</taxon>
        <taxon>Trebouxiophyceae</taxon>
        <taxon>Trebouxiophyceae incertae sedis</taxon>
        <taxon>Coccomyxaceae</taxon>
        <taxon>Coccomyxa</taxon>
    </lineage>
</organism>
<sequence>MLTISRQAQIFSVVAACSATLAAALWAGHTINSGDAAFIALLWAGLALCVGFAMPVFGSSFAPRSKASMQRAINLMAYDSHPEAEAQIRLAVNAKRDAPLRPTAAVTPTVVPQQPASRVSERFGRTEDAVIIVGAGIAGLSAAAALHKVGIPAVVLEREGGPREEGSAITFWPNAFRVLDALGAAAPVRDTHPLLRRVEIVNWDGQVLRSFGLDECEGSPHDARIVRRNSLLAALRTVVPDNTTHYGVSIVDMHATEDGAEVELSSGERLRCKAVVGADGVKSRIAAKLGLKPATYAGEVYYRGVATFPDGVPEAPGTLRMIWSERGGGCIALEDGVMLAKALAAAGGAAAPAAAVAESLRGYERERVGRAMPVTVKSHVMGAMLQIRNPWFAFVRNLVVKNFYPVHSFLKPAAFDCGTLDSQSASATAHTADEASSELEPVLADANAANPLDTPGRTLADSRQNLSSGLLKSITDRAQDFPSELAVGDKPIF</sequence>
<dbReference type="Pfam" id="PF01494">
    <property type="entry name" value="FAD_binding_3"/>
    <property type="match status" value="1"/>
</dbReference>
<dbReference type="PANTHER" id="PTHR45934">
    <property type="entry name" value="FAD/NAD(P)-BINDING OXIDOREDUCTASE FAMILY PROTEIN"/>
    <property type="match status" value="1"/>
</dbReference>
<dbReference type="InterPro" id="IPR002938">
    <property type="entry name" value="FAD-bd"/>
</dbReference>
<dbReference type="Gene3D" id="3.50.50.60">
    <property type="entry name" value="FAD/NAD(P)-binding domain"/>
    <property type="match status" value="1"/>
</dbReference>
<evidence type="ECO:0000256" key="3">
    <source>
        <dbReference type="ARBA" id="ARBA00024018"/>
    </source>
</evidence>
<dbReference type="SUPFAM" id="SSF51905">
    <property type="entry name" value="FAD/NAD(P)-binding domain"/>
    <property type="match status" value="1"/>
</dbReference>
<keyword evidence="4" id="KW-1133">Transmembrane helix</keyword>
<evidence type="ECO:0000313" key="6">
    <source>
        <dbReference type="EMBL" id="KAK9903439.1"/>
    </source>
</evidence>
<protein>
    <recommendedName>
        <fullName evidence="5">FAD-binding domain-containing protein</fullName>
    </recommendedName>
</protein>
<evidence type="ECO:0000256" key="1">
    <source>
        <dbReference type="ARBA" id="ARBA00023002"/>
    </source>
</evidence>
<accession>A0ABR2YEA2</accession>
<dbReference type="PRINTS" id="PR00420">
    <property type="entry name" value="RNGMNOXGNASE"/>
</dbReference>
<proteinExistence type="inferred from homology"/>
<comment type="caution">
    <text evidence="6">The sequence shown here is derived from an EMBL/GenBank/DDBJ whole genome shotgun (WGS) entry which is preliminary data.</text>
</comment>
<dbReference type="Proteomes" id="UP001491310">
    <property type="component" value="Unassembled WGS sequence"/>
</dbReference>
<keyword evidence="4" id="KW-0812">Transmembrane</keyword>
<name>A0ABR2YEA2_9CHLO</name>
<keyword evidence="4" id="KW-0472">Membrane</keyword>
<keyword evidence="1" id="KW-0560">Oxidoreductase</keyword>
<comment type="similarity">
    <text evidence="3">Belongs to the 3-hydroxybenzoate 6-hydroxylase family.</text>
</comment>
<reference evidence="6 7" key="1">
    <citation type="journal article" date="2024" name="Nat. Commun.">
        <title>Phylogenomics reveals the evolutionary origins of lichenization in chlorophyte algae.</title>
        <authorList>
            <person name="Puginier C."/>
            <person name="Libourel C."/>
            <person name="Otte J."/>
            <person name="Skaloud P."/>
            <person name="Haon M."/>
            <person name="Grisel S."/>
            <person name="Petersen M."/>
            <person name="Berrin J.G."/>
            <person name="Delaux P.M."/>
            <person name="Dal Grande F."/>
            <person name="Keller J."/>
        </authorList>
    </citation>
    <scope>NUCLEOTIDE SEQUENCE [LARGE SCALE GENOMIC DNA]</scope>
    <source>
        <strain evidence="6 7">SAG 216-7</strain>
    </source>
</reference>
<evidence type="ECO:0000313" key="7">
    <source>
        <dbReference type="Proteomes" id="UP001491310"/>
    </source>
</evidence>
<evidence type="ECO:0000259" key="5">
    <source>
        <dbReference type="Pfam" id="PF01494"/>
    </source>
</evidence>
<keyword evidence="2" id="KW-0503">Monooxygenase</keyword>
<gene>
    <name evidence="6" type="ORF">WJX75_005656</name>
</gene>
<dbReference type="PROSITE" id="PS51257">
    <property type="entry name" value="PROKAR_LIPOPROTEIN"/>
    <property type="match status" value="1"/>
</dbReference>
<dbReference type="InterPro" id="IPR044560">
    <property type="entry name" value="MOase"/>
</dbReference>
<feature type="domain" description="FAD-binding" evidence="5">
    <location>
        <begin position="129"/>
        <end position="297"/>
    </location>
</feature>
<dbReference type="EMBL" id="JALJOT010000014">
    <property type="protein sequence ID" value="KAK9903439.1"/>
    <property type="molecule type" value="Genomic_DNA"/>
</dbReference>
<dbReference type="InterPro" id="IPR036188">
    <property type="entry name" value="FAD/NAD-bd_sf"/>
</dbReference>
<evidence type="ECO:0000256" key="2">
    <source>
        <dbReference type="ARBA" id="ARBA00023033"/>
    </source>
</evidence>
<feature type="transmembrane region" description="Helical" evidence="4">
    <location>
        <begin position="37"/>
        <end position="62"/>
    </location>
</feature>
<dbReference type="PANTHER" id="PTHR45934:SF9">
    <property type="entry name" value="FAD_NAD(P)-BINDING OXIDOREDUCTASE FAMILY PROTEIN"/>
    <property type="match status" value="1"/>
</dbReference>
<keyword evidence="7" id="KW-1185">Reference proteome</keyword>